<dbReference type="EC" id="3.2.2.21" evidence="4"/>
<keyword evidence="5" id="KW-0227">DNA damage</keyword>
<feature type="transmembrane region" description="Helical" evidence="15">
    <location>
        <begin position="126"/>
        <end position="143"/>
    </location>
</feature>
<feature type="compositionally biased region" description="Basic and acidic residues" evidence="14">
    <location>
        <begin position="46"/>
        <end position="55"/>
    </location>
</feature>
<protein>
    <recommendedName>
        <fullName evidence="10">DNA-3-methyladenine glycosylase</fullName>
        <ecNumber evidence="4">3.2.2.21</ecNumber>
    </recommendedName>
    <alternativeName>
        <fullName evidence="11">3-alkyladenine DNA glycosylase</fullName>
    </alternativeName>
    <alternativeName>
        <fullName evidence="8">3-methyladenine DNA glycosidase</fullName>
    </alternativeName>
    <alternativeName>
        <fullName evidence="13">ADPG</fullName>
    </alternativeName>
    <alternativeName>
        <fullName evidence="12">N-methylpurine-DNA glycosylase</fullName>
    </alternativeName>
</protein>
<evidence type="ECO:0000256" key="14">
    <source>
        <dbReference type="SAM" id="MobiDB-lite"/>
    </source>
</evidence>
<reference evidence="16" key="2">
    <citation type="journal article" date="2023" name="Science">
        <title>Genomic signatures of disease resistance in endangered staghorn corals.</title>
        <authorList>
            <person name="Vollmer S.V."/>
            <person name="Selwyn J.D."/>
            <person name="Despard B.A."/>
            <person name="Roesel C.L."/>
        </authorList>
    </citation>
    <scope>NUCLEOTIDE SEQUENCE</scope>
    <source>
        <strain evidence="16">K2</strain>
    </source>
</reference>
<dbReference type="FunFam" id="3.10.300.10:FF:000001">
    <property type="entry name" value="Putative 3-methyladenine DNA glycosylase"/>
    <property type="match status" value="1"/>
</dbReference>
<dbReference type="HAMAP" id="MF_00527">
    <property type="entry name" value="3MGH"/>
    <property type="match status" value="1"/>
</dbReference>
<evidence type="ECO:0000256" key="15">
    <source>
        <dbReference type="SAM" id="Phobius"/>
    </source>
</evidence>
<evidence type="ECO:0000256" key="12">
    <source>
        <dbReference type="ARBA" id="ARBA00078171"/>
    </source>
</evidence>
<dbReference type="EMBL" id="JARQWQ010000005">
    <property type="protein sequence ID" value="KAK2571622.1"/>
    <property type="molecule type" value="Genomic_DNA"/>
</dbReference>
<evidence type="ECO:0000256" key="4">
    <source>
        <dbReference type="ARBA" id="ARBA00012000"/>
    </source>
</evidence>
<comment type="similarity">
    <text evidence="3">Belongs to the DNA glycosylase MPG family.</text>
</comment>
<name>A0AAD9VF25_ACRCE</name>
<keyword evidence="15" id="KW-0812">Transmembrane</keyword>
<evidence type="ECO:0000256" key="3">
    <source>
        <dbReference type="ARBA" id="ARBA00009232"/>
    </source>
</evidence>
<feature type="region of interest" description="Disordered" evidence="14">
    <location>
        <begin position="1"/>
        <end position="55"/>
    </location>
</feature>
<evidence type="ECO:0000256" key="5">
    <source>
        <dbReference type="ARBA" id="ARBA00022763"/>
    </source>
</evidence>
<comment type="subunit">
    <text evidence="9">Binds MBD1. Binds SSBP1.</text>
</comment>
<dbReference type="GO" id="GO:0003905">
    <property type="term" value="F:alkylbase DNA N-glycosylase activity"/>
    <property type="evidence" value="ECO:0007669"/>
    <property type="project" value="UniProtKB-EC"/>
</dbReference>
<dbReference type="Pfam" id="PF02245">
    <property type="entry name" value="Pur_DNA_glyco"/>
    <property type="match status" value="1"/>
</dbReference>
<dbReference type="InterPro" id="IPR011034">
    <property type="entry name" value="Formyl_transferase-like_C_sf"/>
</dbReference>
<dbReference type="NCBIfam" id="TIGR00567">
    <property type="entry name" value="3mg"/>
    <property type="match status" value="1"/>
</dbReference>
<evidence type="ECO:0000313" key="16">
    <source>
        <dbReference type="EMBL" id="KAK2571622.1"/>
    </source>
</evidence>
<proteinExistence type="inferred from homology"/>
<evidence type="ECO:0000256" key="11">
    <source>
        <dbReference type="ARBA" id="ARBA00076879"/>
    </source>
</evidence>
<evidence type="ECO:0000256" key="6">
    <source>
        <dbReference type="ARBA" id="ARBA00022801"/>
    </source>
</evidence>
<dbReference type="PANTHER" id="PTHR10429:SF0">
    <property type="entry name" value="DNA-3-METHYLADENINE GLYCOSYLASE"/>
    <property type="match status" value="1"/>
</dbReference>
<keyword evidence="7" id="KW-0234">DNA repair</keyword>
<keyword evidence="17" id="KW-1185">Reference proteome</keyword>
<sequence length="279" mass="31874">MNTRGVKRRKDDIKEFSDTEPVREEETLSVYFKVSKKSSRSCLQKHSKESTDEERRQVHTSKLCRTFYDKPTEILAKELLGKLIYRVLDDGQVLCGRIVETEGYLGEIDKSCHSYGGKRTERNEPMFMVPGTAYVYFIYGMYYCLNISSQESGACVLIRSVEPLQGLDAMRLSRGKRRADGGKKLKDFELCNGPSKLCQAFCIEKANLNKEDMATSNTFWLEDDKDYLKGDITIVTSTRIGIDSYGPEWALKPLRFYILGNKSVSVKDKKVEAQLLESN</sequence>
<dbReference type="Proteomes" id="UP001249851">
    <property type="component" value="Unassembled WGS sequence"/>
</dbReference>
<dbReference type="CDD" id="cd00540">
    <property type="entry name" value="AAG"/>
    <property type="match status" value="1"/>
</dbReference>
<keyword evidence="6" id="KW-0378">Hydrolase</keyword>
<accession>A0AAD9VF25</accession>
<evidence type="ECO:0000256" key="2">
    <source>
        <dbReference type="ARBA" id="ARBA00002421"/>
    </source>
</evidence>
<evidence type="ECO:0000256" key="7">
    <source>
        <dbReference type="ARBA" id="ARBA00023204"/>
    </source>
</evidence>
<organism evidence="16 17">
    <name type="scientific">Acropora cervicornis</name>
    <name type="common">Staghorn coral</name>
    <dbReference type="NCBI Taxonomy" id="6130"/>
    <lineage>
        <taxon>Eukaryota</taxon>
        <taxon>Metazoa</taxon>
        <taxon>Cnidaria</taxon>
        <taxon>Anthozoa</taxon>
        <taxon>Hexacorallia</taxon>
        <taxon>Scleractinia</taxon>
        <taxon>Astrocoeniina</taxon>
        <taxon>Acroporidae</taxon>
        <taxon>Acropora</taxon>
    </lineage>
</organism>
<evidence type="ECO:0000256" key="1">
    <source>
        <dbReference type="ARBA" id="ARBA00000086"/>
    </source>
</evidence>
<dbReference type="GO" id="GO:0006284">
    <property type="term" value="P:base-excision repair"/>
    <property type="evidence" value="ECO:0007669"/>
    <property type="project" value="InterPro"/>
</dbReference>
<dbReference type="InterPro" id="IPR003180">
    <property type="entry name" value="MPG"/>
</dbReference>
<comment type="caution">
    <text evidence="16">The sequence shown here is derived from an EMBL/GenBank/DDBJ whole genome shotgun (WGS) entry which is preliminary data.</text>
</comment>
<evidence type="ECO:0000256" key="9">
    <source>
        <dbReference type="ARBA" id="ARBA00066187"/>
    </source>
</evidence>
<dbReference type="InterPro" id="IPR036995">
    <property type="entry name" value="MPG_sf"/>
</dbReference>
<dbReference type="AlphaFoldDB" id="A0AAD9VF25"/>
<evidence type="ECO:0000313" key="17">
    <source>
        <dbReference type="Proteomes" id="UP001249851"/>
    </source>
</evidence>
<feature type="compositionally biased region" description="Basic residues" evidence="14">
    <location>
        <begin position="34"/>
        <end position="45"/>
    </location>
</feature>
<feature type="compositionally biased region" description="Basic and acidic residues" evidence="14">
    <location>
        <begin position="9"/>
        <end position="26"/>
    </location>
</feature>
<reference evidence="16" key="1">
    <citation type="journal article" date="2023" name="G3 (Bethesda)">
        <title>Whole genome assembly and annotation of the endangered Caribbean coral Acropora cervicornis.</title>
        <authorList>
            <person name="Selwyn J.D."/>
            <person name="Vollmer S.V."/>
        </authorList>
    </citation>
    <scope>NUCLEOTIDE SEQUENCE</scope>
    <source>
        <strain evidence="16">K2</strain>
    </source>
</reference>
<evidence type="ECO:0000256" key="13">
    <source>
        <dbReference type="ARBA" id="ARBA00082988"/>
    </source>
</evidence>
<evidence type="ECO:0000256" key="10">
    <source>
        <dbReference type="ARBA" id="ARBA00068926"/>
    </source>
</evidence>
<comment type="function">
    <text evidence="2">Hydrolysis of the deoxyribose N-glycosidic bond to excise 3-methyladenine, and 7-methylguanine from the damaged DNA polymer formed by alkylation lesions.</text>
</comment>
<keyword evidence="15" id="KW-1133">Transmembrane helix</keyword>
<dbReference type="GO" id="GO:0003677">
    <property type="term" value="F:DNA binding"/>
    <property type="evidence" value="ECO:0007669"/>
    <property type="project" value="InterPro"/>
</dbReference>
<gene>
    <name evidence="16" type="ORF">P5673_002988</name>
</gene>
<comment type="catalytic activity">
    <reaction evidence="1">
        <text>Hydrolysis of alkylated DNA, releasing 3-methyladenine, 3-methylguanine, 7-methylguanine and 7-methyladenine.</text>
        <dbReference type="EC" id="3.2.2.21"/>
    </reaction>
</comment>
<dbReference type="PANTHER" id="PTHR10429">
    <property type="entry name" value="DNA-3-METHYLADENINE GLYCOSYLASE"/>
    <property type="match status" value="1"/>
</dbReference>
<evidence type="ECO:0000256" key="8">
    <source>
        <dbReference type="ARBA" id="ARBA00033426"/>
    </source>
</evidence>
<keyword evidence="15" id="KW-0472">Membrane</keyword>
<dbReference type="SUPFAM" id="SSF50486">
    <property type="entry name" value="FMT C-terminal domain-like"/>
    <property type="match status" value="1"/>
</dbReference>
<dbReference type="Gene3D" id="3.10.300.10">
    <property type="entry name" value="Methylpurine-DNA glycosylase (MPG)"/>
    <property type="match status" value="1"/>
</dbReference>